<reference evidence="2" key="1">
    <citation type="journal article" date="2013" name="Genetics">
        <title>The draft genome and transcriptome of Panagrellus redivivus are shaped by the harsh demands of a free-living lifestyle.</title>
        <authorList>
            <person name="Srinivasan J."/>
            <person name="Dillman A.R."/>
            <person name="Macchietto M.G."/>
            <person name="Heikkinen L."/>
            <person name="Lakso M."/>
            <person name="Fracchia K.M."/>
            <person name="Antoshechkin I."/>
            <person name="Mortazavi A."/>
            <person name="Wong G."/>
            <person name="Sternberg P.W."/>
        </authorList>
    </citation>
    <scope>NUCLEOTIDE SEQUENCE [LARGE SCALE GENOMIC DNA]</scope>
    <source>
        <strain evidence="2">MT8872</strain>
    </source>
</reference>
<name>A0A7E4ZTN0_PANRE</name>
<keyword evidence="2" id="KW-1185">Reference proteome</keyword>
<dbReference type="WBParaSite" id="Pan_g16591.t1">
    <property type="protein sequence ID" value="Pan_g16591.t1"/>
    <property type="gene ID" value="Pan_g16591"/>
</dbReference>
<dbReference type="AlphaFoldDB" id="A0A7E4ZTN0"/>
<accession>A0A7E4ZTN0</accession>
<feature type="chain" id="PRO_5028909724" evidence="1">
    <location>
        <begin position="18"/>
        <end position="74"/>
    </location>
</feature>
<organism evidence="2 3">
    <name type="scientific">Panagrellus redivivus</name>
    <name type="common">Microworm</name>
    <dbReference type="NCBI Taxonomy" id="6233"/>
    <lineage>
        <taxon>Eukaryota</taxon>
        <taxon>Metazoa</taxon>
        <taxon>Ecdysozoa</taxon>
        <taxon>Nematoda</taxon>
        <taxon>Chromadorea</taxon>
        <taxon>Rhabditida</taxon>
        <taxon>Tylenchina</taxon>
        <taxon>Panagrolaimomorpha</taxon>
        <taxon>Panagrolaimoidea</taxon>
        <taxon>Panagrolaimidae</taxon>
        <taxon>Panagrellus</taxon>
    </lineage>
</organism>
<reference evidence="3" key="2">
    <citation type="submission" date="2020-10" db="UniProtKB">
        <authorList>
            <consortium name="WormBaseParasite"/>
        </authorList>
    </citation>
    <scope>IDENTIFICATION</scope>
</reference>
<keyword evidence="1" id="KW-0732">Signal</keyword>
<proteinExistence type="predicted"/>
<evidence type="ECO:0000313" key="3">
    <source>
        <dbReference type="WBParaSite" id="Pan_g16591.t1"/>
    </source>
</evidence>
<evidence type="ECO:0000313" key="2">
    <source>
        <dbReference type="Proteomes" id="UP000492821"/>
    </source>
</evidence>
<evidence type="ECO:0000256" key="1">
    <source>
        <dbReference type="SAM" id="SignalP"/>
    </source>
</evidence>
<dbReference type="Proteomes" id="UP000492821">
    <property type="component" value="Unassembled WGS sequence"/>
</dbReference>
<feature type="signal peptide" evidence="1">
    <location>
        <begin position="1"/>
        <end position="17"/>
    </location>
</feature>
<sequence length="74" mass="8489">MLYQVFFLIVLLGSTHAIKYEQPTDVLRERFDFPPENAPAKVGIGHVNNGNWVKNQHLEAEQFVTPIPLRRSTV</sequence>
<protein>
    <submittedName>
        <fullName evidence="3">Secretory peptide</fullName>
    </submittedName>
</protein>